<evidence type="ECO:0000259" key="12">
    <source>
        <dbReference type="Pfam" id="PF01055"/>
    </source>
</evidence>
<dbReference type="FunFam" id="2.60.40.1180:FF:000023">
    <property type="entry name" value="neutral alpha-glucosidase AB isoform X2"/>
    <property type="match status" value="1"/>
</dbReference>
<dbReference type="PANTHER" id="PTHR22762">
    <property type="entry name" value="ALPHA-GLUCOSIDASE"/>
    <property type="match status" value="1"/>
</dbReference>
<reference evidence="16" key="1">
    <citation type="submission" date="2016-02" db="EMBL/GenBank/DDBJ databases">
        <title>Comparative genomics of biotechnologically important yeasts.</title>
        <authorList>
            <consortium name="DOE Joint Genome Institute"/>
            <person name="Riley R."/>
            <person name="Haridas S."/>
            <person name="Wolfe K.H."/>
            <person name="Lopes M.R."/>
            <person name="Hittinger C.T."/>
            <person name="Goker M."/>
            <person name="Salamov A."/>
            <person name="Wisecaver J."/>
            <person name="Long T.M."/>
            <person name="Aerts A.L."/>
            <person name="Barry K."/>
            <person name="Choi C."/>
            <person name="Clum A."/>
            <person name="Coughlan A.Y."/>
            <person name="Deshpande S."/>
            <person name="Douglass A.P."/>
            <person name="Hanson S.J."/>
            <person name="Klenk H.-P."/>
            <person name="Labutti K."/>
            <person name="Lapidus A."/>
            <person name="Lindquist E."/>
            <person name="Lipzen A."/>
            <person name="Meier-Kolthoff J.P."/>
            <person name="Ohm R.A."/>
            <person name="Otillar R.P."/>
            <person name="Pangilinan J."/>
            <person name="Peng Y."/>
            <person name="Rokas A."/>
            <person name="Rosa C.A."/>
            <person name="Scheuner C."/>
            <person name="Sibirny A.A."/>
            <person name="Slot J.C."/>
            <person name="Stielow J.B."/>
            <person name="Sun H."/>
            <person name="Kurtzman C.P."/>
            <person name="Blackwell M."/>
            <person name="Jeffries T.W."/>
            <person name="Grigoriev I.V."/>
        </authorList>
    </citation>
    <scope>NUCLEOTIDE SEQUENCE [LARGE SCALE GENOMIC DNA]</scope>
    <source>
        <strain evidence="16">NRRL Y-17796</strain>
    </source>
</reference>
<proteinExistence type="inferred from homology"/>
<dbReference type="SUPFAM" id="SSF51445">
    <property type="entry name" value="(Trans)glycosidases"/>
    <property type="match status" value="1"/>
</dbReference>
<dbReference type="GO" id="GO:0030246">
    <property type="term" value="F:carbohydrate binding"/>
    <property type="evidence" value="ECO:0007669"/>
    <property type="project" value="InterPro"/>
</dbReference>
<dbReference type="GO" id="GO:0106407">
    <property type="term" value="F:Glc2Man9GlcNAc2 oligosaccharide glucosidase activity"/>
    <property type="evidence" value="ECO:0007669"/>
    <property type="project" value="EnsemblFungi"/>
</dbReference>
<keyword evidence="6" id="KW-0256">Endoplasmic reticulum</keyword>
<dbReference type="Pfam" id="PF13802">
    <property type="entry name" value="Gal_mutarotas_2"/>
    <property type="match status" value="1"/>
</dbReference>
<comment type="pathway">
    <text evidence="2">Glycan metabolism; N-glycan metabolism.</text>
</comment>
<dbReference type="SUPFAM" id="SSF74650">
    <property type="entry name" value="Galactose mutarotase-like"/>
    <property type="match status" value="1"/>
</dbReference>
<dbReference type="Proteomes" id="UP000095023">
    <property type="component" value="Unassembled WGS sequence"/>
</dbReference>
<dbReference type="CDD" id="cd14752">
    <property type="entry name" value="GH31_N"/>
    <property type="match status" value="1"/>
</dbReference>
<dbReference type="InterPro" id="IPR000322">
    <property type="entry name" value="Glyco_hydro_31_TIM"/>
</dbReference>
<evidence type="ECO:0000256" key="8">
    <source>
        <dbReference type="ARBA" id="ARBA00023295"/>
    </source>
</evidence>
<dbReference type="Gene3D" id="2.60.40.1180">
    <property type="entry name" value="Golgi alpha-mannosidase II"/>
    <property type="match status" value="2"/>
</dbReference>
<accession>A0A1E4THI2</accession>
<dbReference type="InterPro" id="IPR017853">
    <property type="entry name" value="GH"/>
</dbReference>
<evidence type="ECO:0000256" key="11">
    <source>
        <dbReference type="SAM" id="SignalP"/>
    </source>
</evidence>
<dbReference type="InterPro" id="IPR025887">
    <property type="entry name" value="Glyco_hydro_31_N_dom"/>
</dbReference>
<evidence type="ECO:0000256" key="9">
    <source>
        <dbReference type="ARBA" id="ARBA00042895"/>
    </source>
</evidence>
<dbReference type="GO" id="GO:0006491">
    <property type="term" value="P:N-glycan processing"/>
    <property type="evidence" value="ECO:0007669"/>
    <property type="project" value="EnsemblFungi"/>
</dbReference>
<evidence type="ECO:0000256" key="2">
    <source>
        <dbReference type="ARBA" id="ARBA00004833"/>
    </source>
</evidence>
<evidence type="ECO:0000256" key="10">
    <source>
        <dbReference type="RuleBase" id="RU361185"/>
    </source>
</evidence>
<evidence type="ECO:0000259" key="13">
    <source>
        <dbReference type="Pfam" id="PF13802"/>
    </source>
</evidence>
<dbReference type="PANTHER" id="PTHR22762:SF54">
    <property type="entry name" value="BCDNA.GH04962"/>
    <property type="match status" value="1"/>
</dbReference>
<evidence type="ECO:0000259" key="14">
    <source>
        <dbReference type="Pfam" id="PF21365"/>
    </source>
</evidence>
<keyword evidence="4 11" id="KW-0732">Signal</keyword>
<evidence type="ECO:0000313" key="15">
    <source>
        <dbReference type="EMBL" id="ODV91224.1"/>
    </source>
</evidence>
<evidence type="ECO:0000256" key="7">
    <source>
        <dbReference type="ARBA" id="ARBA00023180"/>
    </source>
</evidence>
<dbReference type="OrthoDB" id="1334205at2759"/>
<keyword evidence="5 10" id="KW-0378">Hydrolase</keyword>
<comment type="similarity">
    <text evidence="3 10">Belongs to the glycosyl hydrolase 31 family.</text>
</comment>
<dbReference type="Pfam" id="PF01055">
    <property type="entry name" value="Glyco_hydro_31_2nd"/>
    <property type="match status" value="1"/>
</dbReference>
<dbReference type="Pfam" id="PF21365">
    <property type="entry name" value="Glyco_hydro_31_3rd"/>
    <property type="match status" value="1"/>
</dbReference>
<feature type="chain" id="PRO_5009163235" description="Glucosidase II subunit alpha" evidence="11">
    <location>
        <begin position="17"/>
        <end position="947"/>
    </location>
</feature>
<dbReference type="InterPro" id="IPR013780">
    <property type="entry name" value="Glyco_hydro_b"/>
</dbReference>
<dbReference type="GO" id="GO:0070880">
    <property type="term" value="P:fungal-type cell wall beta-glucan biosynthetic process"/>
    <property type="evidence" value="ECO:0007669"/>
    <property type="project" value="EnsemblFungi"/>
</dbReference>
<evidence type="ECO:0000313" key="16">
    <source>
        <dbReference type="Proteomes" id="UP000095023"/>
    </source>
</evidence>
<feature type="domain" description="Glycosyl hydrolase family 31 C-terminal" evidence="14">
    <location>
        <begin position="713"/>
        <end position="801"/>
    </location>
</feature>
<feature type="domain" description="Glycoside hydrolase family 31 N-terminal" evidence="13">
    <location>
        <begin position="77"/>
        <end position="316"/>
    </location>
</feature>
<dbReference type="InterPro" id="IPR011013">
    <property type="entry name" value="Gal_mutarotase_sf_dom"/>
</dbReference>
<keyword evidence="8 10" id="KW-0326">Glycosidase</keyword>
<comment type="subcellular location">
    <subcellularLocation>
        <location evidence="1">Endoplasmic reticulum</location>
    </subcellularLocation>
</comment>
<sequence length="947" mass="107421">MLLLYLVLAWIPYCLAAKRYLFKTCDQSGFCNRNRYYASHVEQSPYSLDSASCRFESGALYATLLKQLPNGSPAQFPLKLSVLKDGQFRIQIDEQTRLEKNINLAREQSADIVRKERYNEAADWALVSDELPLDTSAKFVPSDSKLYIEYGPDHSFTATINFEPFQLSFAVNGDIQIVLNENGFFNMEHWRPRPSNTSEPDPNAGLYESDTGKWDESFGGFTDSKTRGPESVALDISFKGFSHVYGIPEHADSLNLRSTGEQGEHSDPYHLFNVDIFEYEVNSTMSTYGAIPFMQAHRKGASVGVFWLNGADTWVDISRMSSEAGSDTHDQKVLSASKTTTLTHWISEAGVLDLFVFLGPTPKDVYRQYSSLTGGTLMPQLSAIGYHQCRWNYNSEEDVLEVSAKFDEHNIPVDVIWLDIAYTDQVKYFTWHPSNFPHPQNMLAELDKSKRKLVTIIDPHIKIDDDYFVYKHLKETGTYLRNSAGEQFEGECWSGHSVWVDPFNPDERKYWAELHALGGDFAGNASNIWFWNDMNEPSVFEGAETTAPRDAIHYDGWEHRDVHNIFGMAYHSSTYDALIARHKGTLRPFILTRSFFAGSQRYGPMWTGDNAATWDFLKVSIPMLLTNGIAGMPFSGVDVGGFFDNPSPELLTRWYQAAVFYPFFRAHAHIDTKRREPYLYDEPYLSLMRDAVNLRYAFSPAAYTAFYRAHTEGMPILRPLFVEYPDAENTFGVEDHFVLGDTGLLVRPVTEENAAEVQVILPDASIYYDFDTQEVFQGPTKITVQTPLEKIPIFARGGHIIPQRHRERRSLELAKFDPFTLVVYVDENGEAEGKHYIDDFKSYEYQNGMYAYKDLLFKGGRLISQDVEGHQPNSEFLDSIEELVIEKVIVIGLETSNLSSEALIKENGEESTAEIIINSKGSSSAASEILIRNPRVSAGGNWEINLL</sequence>
<dbReference type="GO" id="GO:0005788">
    <property type="term" value="C:endoplasmic reticulum lumen"/>
    <property type="evidence" value="ECO:0007669"/>
    <property type="project" value="EnsemblFungi"/>
</dbReference>
<dbReference type="CDD" id="cd06603">
    <property type="entry name" value="GH31_GANC_GANAB_alpha"/>
    <property type="match status" value="1"/>
</dbReference>
<feature type="domain" description="Glycoside hydrolase family 31 TIM barrel" evidence="12">
    <location>
        <begin position="377"/>
        <end position="705"/>
    </location>
</feature>
<keyword evidence="7" id="KW-0325">Glycoprotein</keyword>
<evidence type="ECO:0000256" key="5">
    <source>
        <dbReference type="ARBA" id="ARBA00022801"/>
    </source>
</evidence>
<gene>
    <name evidence="15" type="ORF">CANCADRAFT_121614</name>
</gene>
<name>A0A1E4THI2_9ASCO</name>
<dbReference type="EMBL" id="KV453842">
    <property type="protein sequence ID" value="ODV91224.1"/>
    <property type="molecule type" value="Genomic_DNA"/>
</dbReference>
<evidence type="ECO:0000256" key="3">
    <source>
        <dbReference type="ARBA" id="ARBA00007806"/>
    </source>
</evidence>
<dbReference type="GO" id="GO:0033919">
    <property type="term" value="F:glucan 1,3-alpha-glucosidase activity"/>
    <property type="evidence" value="ECO:0007669"/>
    <property type="project" value="EnsemblFungi"/>
</dbReference>
<dbReference type="InterPro" id="IPR048395">
    <property type="entry name" value="Glyco_hydro_31_C"/>
</dbReference>
<dbReference type="Gene3D" id="3.20.20.80">
    <property type="entry name" value="Glycosidases"/>
    <property type="match status" value="2"/>
</dbReference>
<feature type="signal peptide" evidence="11">
    <location>
        <begin position="1"/>
        <end position="16"/>
    </location>
</feature>
<keyword evidence="16" id="KW-1185">Reference proteome</keyword>
<protein>
    <recommendedName>
        <fullName evidence="9">Glucosidase II subunit alpha</fullName>
    </recommendedName>
</protein>
<dbReference type="SUPFAM" id="SSF51011">
    <property type="entry name" value="Glycosyl hydrolase domain"/>
    <property type="match status" value="1"/>
</dbReference>
<organism evidence="15 16">
    <name type="scientific">Tortispora caseinolytica NRRL Y-17796</name>
    <dbReference type="NCBI Taxonomy" id="767744"/>
    <lineage>
        <taxon>Eukaryota</taxon>
        <taxon>Fungi</taxon>
        <taxon>Dikarya</taxon>
        <taxon>Ascomycota</taxon>
        <taxon>Saccharomycotina</taxon>
        <taxon>Trigonopsidomycetes</taxon>
        <taxon>Trigonopsidales</taxon>
        <taxon>Trigonopsidaceae</taxon>
        <taxon>Tortispora</taxon>
    </lineage>
</organism>
<dbReference type="GO" id="GO:0017177">
    <property type="term" value="C:glucosidase II complex"/>
    <property type="evidence" value="ECO:0007669"/>
    <property type="project" value="EnsemblFungi"/>
</dbReference>
<evidence type="ECO:0000256" key="4">
    <source>
        <dbReference type="ARBA" id="ARBA00022729"/>
    </source>
</evidence>
<evidence type="ECO:0000256" key="1">
    <source>
        <dbReference type="ARBA" id="ARBA00004240"/>
    </source>
</evidence>
<dbReference type="AlphaFoldDB" id="A0A1E4THI2"/>
<dbReference type="Gene3D" id="2.60.40.1760">
    <property type="entry name" value="glycosyl hydrolase (family 31)"/>
    <property type="match status" value="1"/>
</dbReference>
<evidence type="ECO:0000256" key="6">
    <source>
        <dbReference type="ARBA" id="ARBA00022824"/>
    </source>
</evidence>